<dbReference type="Proteomes" id="UP000567293">
    <property type="component" value="Unassembled WGS sequence"/>
</dbReference>
<accession>A0A7V8NX82</accession>
<organism evidence="2 3">
    <name type="scientific">Candidatus Acidiferrum panamense</name>
    <dbReference type="NCBI Taxonomy" id="2741543"/>
    <lineage>
        <taxon>Bacteria</taxon>
        <taxon>Pseudomonadati</taxon>
        <taxon>Acidobacteriota</taxon>
        <taxon>Terriglobia</taxon>
        <taxon>Candidatus Acidiferrales</taxon>
        <taxon>Candidatus Acidiferrum</taxon>
    </lineage>
</organism>
<reference evidence="2" key="1">
    <citation type="submission" date="2020-06" db="EMBL/GenBank/DDBJ databases">
        <title>Legume-microbial interactions unlock mineral nutrients during tropical forest succession.</title>
        <authorList>
            <person name="Epihov D.Z."/>
        </authorList>
    </citation>
    <scope>NUCLEOTIDE SEQUENCE [LARGE SCALE GENOMIC DNA]</scope>
    <source>
        <strain evidence="2">Pan2503</strain>
    </source>
</reference>
<proteinExistence type="predicted"/>
<name>A0A7V8NX82_9BACT</name>
<feature type="region of interest" description="Disordered" evidence="1">
    <location>
        <begin position="1"/>
        <end position="22"/>
    </location>
</feature>
<comment type="caution">
    <text evidence="2">The sequence shown here is derived from an EMBL/GenBank/DDBJ whole genome shotgun (WGS) entry which is preliminary data.</text>
</comment>
<protein>
    <submittedName>
        <fullName evidence="2">Uncharacterized protein</fullName>
    </submittedName>
</protein>
<dbReference type="AlphaFoldDB" id="A0A7V8NX82"/>
<keyword evidence="3" id="KW-1185">Reference proteome</keyword>
<sequence length="135" mass="15244">MADDDRELGERGENEELEEELEEFLPGELCAVDAVAPEDEVDLDEDDESGLGREEKEALLAELCNKAAQRDLTSYRLEVRDAWKARYFYRGNQYLLPGKNGAWVLPQLILVGGQSYDDHNSETNIYLAFADTIVA</sequence>
<evidence type="ECO:0000313" key="3">
    <source>
        <dbReference type="Proteomes" id="UP000567293"/>
    </source>
</evidence>
<dbReference type="EMBL" id="JACDQQ010002856">
    <property type="protein sequence ID" value="MBA0089165.1"/>
    <property type="molecule type" value="Genomic_DNA"/>
</dbReference>
<gene>
    <name evidence="2" type="ORF">HRJ53_29595</name>
</gene>
<feature type="non-terminal residue" evidence="2">
    <location>
        <position position="135"/>
    </location>
</feature>
<evidence type="ECO:0000313" key="2">
    <source>
        <dbReference type="EMBL" id="MBA0089165.1"/>
    </source>
</evidence>
<evidence type="ECO:0000256" key="1">
    <source>
        <dbReference type="SAM" id="MobiDB-lite"/>
    </source>
</evidence>